<comment type="caution">
    <text evidence="2">The sequence shown here is derived from an EMBL/GenBank/DDBJ whole genome shotgun (WGS) entry which is preliminary data.</text>
</comment>
<evidence type="ECO:0000313" key="3">
    <source>
        <dbReference type="Proteomes" id="UP000774570"/>
    </source>
</evidence>
<dbReference type="RefSeq" id="WP_220169034.1">
    <property type="nucleotide sequence ID" value="NZ_JAIBOA010000018.1"/>
</dbReference>
<evidence type="ECO:0008006" key="4">
    <source>
        <dbReference type="Google" id="ProtNLM"/>
    </source>
</evidence>
<sequence>MDELQMVKDRYPEPAPPTARAVARARALVDDPPRRPLPRLWIGLAGLASAGTAAAVAVAATGSGGVPEKSAPLTLDGRAAVLAAADRAAAQPSGNYWHVDQVEAQSYIVRAPSGAYAITAAAGETFSLRGARRGMGETYHERTLPARPASAQDAALWRKAGSPKTFRVWSGDHYGTYTTKATPWRAKSPDAQGGGGFLDGGATADDLRRLPTDPAALAARFFGADAAERARLQRAAGMPSSGDAAAPGVFALARASGLLAQQPLPPKVRAGLIRAVAAQPGVHAIGRVTDPLGRRGIALATADRPVEVTGEFGTPAADRGAYRSRKVLVLDERTGALLADEEELTVAGGPYAGRRPGFVIDYVLIRSSGWSEGRTRAPAALPFG</sequence>
<evidence type="ECO:0000256" key="1">
    <source>
        <dbReference type="SAM" id="MobiDB-lite"/>
    </source>
</evidence>
<protein>
    <recommendedName>
        <fullName evidence="4">CU044_5270 family protein</fullName>
    </recommendedName>
</protein>
<feature type="compositionally biased region" description="Basic and acidic residues" evidence="1">
    <location>
        <begin position="1"/>
        <end position="12"/>
    </location>
</feature>
<keyword evidence="3" id="KW-1185">Reference proteome</keyword>
<feature type="region of interest" description="Disordered" evidence="1">
    <location>
        <begin position="1"/>
        <end position="25"/>
    </location>
</feature>
<evidence type="ECO:0000313" key="2">
    <source>
        <dbReference type="EMBL" id="MBW8485803.1"/>
    </source>
</evidence>
<accession>A0ABS7FZC5</accession>
<name>A0ABS7FZC5_9ACTN</name>
<reference evidence="2 3" key="1">
    <citation type="submission" date="2021-07" db="EMBL/GenBank/DDBJ databases">
        <title>Actinomadura sp. PM05-2 isolated from lichen.</title>
        <authorList>
            <person name="Somphong A."/>
            <person name="Phongsopitanun W."/>
            <person name="Tanasupawat S."/>
            <person name="Peongsungnone V."/>
        </authorList>
    </citation>
    <scope>NUCLEOTIDE SEQUENCE [LARGE SCALE GENOMIC DNA]</scope>
    <source>
        <strain evidence="2 3">PM05-2</strain>
    </source>
</reference>
<proteinExistence type="predicted"/>
<dbReference type="Proteomes" id="UP000774570">
    <property type="component" value="Unassembled WGS sequence"/>
</dbReference>
<organism evidence="2 3">
    <name type="scientific">Actinomadura parmotrematis</name>
    <dbReference type="NCBI Taxonomy" id="2864039"/>
    <lineage>
        <taxon>Bacteria</taxon>
        <taxon>Bacillati</taxon>
        <taxon>Actinomycetota</taxon>
        <taxon>Actinomycetes</taxon>
        <taxon>Streptosporangiales</taxon>
        <taxon>Thermomonosporaceae</taxon>
        <taxon>Actinomadura</taxon>
    </lineage>
</organism>
<gene>
    <name evidence="2" type="ORF">K1Y72_25720</name>
</gene>
<dbReference type="EMBL" id="JAIBOA010000018">
    <property type="protein sequence ID" value="MBW8485803.1"/>
    <property type="molecule type" value="Genomic_DNA"/>
</dbReference>